<evidence type="ECO:0000256" key="9">
    <source>
        <dbReference type="PROSITE-ProRule" id="PRU00196"/>
    </source>
</evidence>
<evidence type="ECO:0000256" key="2">
    <source>
        <dbReference type="ARBA" id="ARBA00022692"/>
    </source>
</evidence>
<evidence type="ECO:0000256" key="8">
    <source>
        <dbReference type="ARBA" id="ARBA00023180"/>
    </source>
</evidence>
<evidence type="ECO:0000256" key="6">
    <source>
        <dbReference type="ARBA" id="ARBA00023136"/>
    </source>
</evidence>
<comment type="subcellular location">
    <subcellularLocation>
        <location evidence="1">Membrane</location>
        <topology evidence="1">Single-pass membrane protein</topology>
    </subcellularLocation>
</comment>
<dbReference type="InterPro" id="IPR036772">
    <property type="entry name" value="SRCR-like_dom_sf"/>
</dbReference>
<keyword evidence="12" id="KW-0675">Receptor</keyword>
<evidence type="ECO:0000313" key="13">
    <source>
        <dbReference type="Proteomes" id="UP001174909"/>
    </source>
</evidence>
<keyword evidence="8" id="KW-0325">Glycoprotein</keyword>
<keyword evidence="4" id="KW-0677">Repeat</keyword>
<evidence type="ECO:0000256" key="4">
    <source>
        <dbReference type="ARBA" id="ARBA00022737"/>
    </source>
</evidence>
<dbReference type="GO" id="GO:0016020">
    <property type="term" value="C:membrane"/>
    <property type="evidence" value="ECO:0007669"/>
    <property type="project" value="UniProtKB-SubCell"/>
</dbReference>
<keyword evidence="5 10" id="KW-1133">Transmembrane helix</keyword>
<proteinExistence type="predicted"/>
<comment type="caution">
    <text evidence="9">Lacks conserved residue(s) required for the propagation of feature annotation.</text>
</comment>
<evidence type="ECO:0000256" key="10">
    <source>
        <dbReference type="SAM" id="Phobius"/>
    </source>
</evidence>
<keyword evidence="6 10" id="KW-0472">Membrane</keyword>
<sequence length="248" mass="27254">MPCVWDLMAGILAHASLATVEMVPIVMILMNVSWSWTTAQKMLFALMPLAVTHVHAKKDTLAMGLHVIGDAQSQSCEKKPCENATCPGQVEAECVVDLDNCSATWFIDCKDVTHLCQVCNDGDVRLINITNDTNEMLVEICYDSTWGLVCDDQWGANDNNAQVVCKQYCFESGEKGKMCPNLNDGIFWLDEVNCTGDEGRLDNCTHNNIGEHDCTLAEAVTVICSTYVCLKGLNVHKMGIATLKVKLV</sequence>
<comment type="caution">
    <text evidence="12">The sequence shown here is derived from an EMBL/GenBank/DDBJ whole genome shotgun (WGS) entry which is preliminary data.</text>
</comment>
<evidence type="ECO:0000256" key="7">
    <source>
        <dbReference type="ARBA" id="ARBA00023157"/>
    </source>
</evidence>
<dbReference type="PRINTS" id="PR00258">
    <property type="entry name" value="SPERACTRCPTR"/>
</dbReference>
<keyword evidence="13" id="KW-1185">Reference proteome</keyword>
<evidence type="ECO:0000313" key="12">
    <source>
        <dbReference type="EMBL" id="CAI8047424.1"/>
    </source>
</evidence>
<dbReference type="AlphaFoldDB" id="A0AA35X7U8"/>
<keyword evidence="2 10" id="KW-0812">Transmembrane</keyword>
<feature type="domain" description="SRCR" evidence="11">
    <location>
        <begin position="124"/>
        <end position="225"/>
    </location>
</feature>
<dbReference type="PANTHER" id="PTHR19331">
    <property type="entry name" value="SCAVENGER RECEPTOR DOMAIN-CONTAINING"/>
    <property type="match status" value="1"/>
</dbReference>
<dbReference type="SUPFAM" id="SSF56487">
    <property type="entry name" value="SRCR-like"/>
    <property type="match status" value="1"/>
</dbReference>
<dbReference type="InterPro" id="IPR001190">
    <property type="entry name" value="SRCR"/>
</dbReference>
<feature type="transmembrane region" description="Helical" evidence="10">
    <location>
        <begin position="12"/>
        <end position="32"/>
    </location>
</feature>
<dbReference type="PROSITE" id="PS50287">
    <property type="entry name" value="SRCR_2"/>
    <property type="match status" value="1"/>
</dbReference>
<dbReference type="Pfam" id="PF00530">
    <property type="entry name" value="SRCR"/>
    <property type="match status" value="1"/>
</dbReference>
<name>A0AA35X7U8_GEOBA</name>
<evidence type="ECO:0000259" key="11">
    <source>
        <dbReference type="PROSITE" id="PS50287"/>
    </source>
</evidence>
<reference evidence="12" key="1">
    <citation type="submission" date="2023-03" db="EMBL/GenBank/DDBJ databases">
        <authorList>
            <person name="Steffen K."/>
            <person name="Cardenas P."/>
        </authorList>
    </citation>
    <scope>NUCLEOTIDE SEQUENCE</scope>
</reference>
<feature type="disulfide bond" evidence="9">
    <location>
        <begin position="150"/>
        <end position="214"/>
    </location>
</feature>
<dbReference type="Gene3D" id="3.10.250.10">
    <property type="entry name" value="SRCR-like domain"/>
    <property type="match status" value="1"/>
</dbReference>
<dbReference type="SMART" id="SM00202">
    <property type="entry name" value="SR"/>
    <property type="match status" value="1"/>
</dbReference>
<organism evidence="12 13">
    <name type="scientific">Geodia barretti</name>
    <name type="common">Barrett's horny sponge</name>
    <dbReference type="NCBI Taxonomy" id="519541"/>
    <lineage>
        <taxon>Eukaryota</taxon>
        <taxon>Metazoa</taxon>
        <taxon>Porifera</taxon>
        <taxon>Demospongiae</taxon>
        <taxon>Heteroscleromorpha</taxon>
        <taxon>Tetractinellida</taxon>
        <taxon>Astrophorina</taxon>
        <taxon>Geodiidae</taxon>
        <taxon>Geodia</taxon>
    </lineage>
</organism>
<gene>
    <name evidence="12" type="ORF">GBAR_LOCUS26205</name>
</gene>
<evidence type="ECO:0000256" key="1">
    <source>
        <dbReference type="ARBA" id="ARBA00004167"/>
    </source>
</evidence>
<accession>A0AA35X7U8</accession>
<protein>
    <submittedName>
        <fullName evidence="12">Scavenger receptor cysteine-rich domain superfamily protein</fullName>
    </submittedName>
</protein>
<dbReference type="FunFam" id="3.10.250.10:FF:000016">
    <property type="entry name" value="Scavenger receptor cysteine-rich protein type 12"/>
    <property type="match status" value="1"/>
</dbReference>
<keyword evidence="7 9" id="KW-1015">Disulfide bond</keyword>
<keyword evidence="3" id="KW-0732">Signal</keyword>
<feature type="disulfide bond" evidence="9">
    <location>
        <begin position="194"/>
        <end position="204"/>
    </location>
</feature>
<evidence type="ECO:0000256" key="5">
    <source>
        <dbReference type="ARBA" id="ARBA00022989"/>
    </source>
</evidence>
<feature type="non-terminal residue" evidence="12">
    <location>
        <position position="248"/>
    </location>
</feature>
<dbReference type="EMBL" id="CASHTH010003635">
    <property type="protein sequence ID" value="CAI8047424.1"/>
    <property type="molecule type" value="Genomic_DNA"/>
</dbReference>
<evidence type="ECO:0000256" key="3">
    <source>
        <dbReference type="ARBA" id="ARBA00022729"/>
    </source>
</evidence>
<dbReference type="Proteomes" id="UP001174909">
    <property type="component" value="Unassembled WGS sequence"/>
</dbReference>